<sequence length="264" mass="26537">MKRELSATMEQQQQLSKPVTKHTLRLPAIARTLALTSLLAACGGGGGGSEAGPAIDPTQLKGRWVTASGVTLAVTALVLPDASGNANAWLLSQDATRLVKLVVRSDSSANGKSYSLNQSNATGQTVTGQVSATLTTSPKSIAFTGVNTTAPSLSQSDTLGTAAVQAEVAGTWRATSGGNAQTTQWNITSTGSTSGTSTTGCAYAGAVNAISSTAAYGVQVTESCPDGTKTTFTGIGSLNAAKNGLTVVLTSADETRGAAVFFSK</sequence>
<evidence type="ECO:0000313" key="2">
    <source>
        <dbReference type="Proteomes" id="UP001148932"/>
    </source>
</evidence>
<gene>
    <name evidence="1" type="ORF">OIN59_25200</name>
</gene>
<name>A0ABT5S6C5_9BURK</name>
<organism evidence="1 2">
    <name type="scientific">Acidovorax benzenivorans</name>
    <dbReference type="NCBI Taxonomy" id="2987520"/>
    <lineage>
        <taxon>Bacteria</taxon>
        <taxon>Pseudomonadati</taxon>
        <taxon>Pseudomonadota</taxon>
        <taxon>Betaproteobacteria</taxon>
        <taxon>Burkholderiales</taxon>
        <taxon>Comamonadaceae</taxon>
        <taxon>Acidovorax</taxon>
    </lineage>
</organism>
<protein>
    <recommendedName>
        <fullName evidence="3">Lipocalin-like domain-containing protein</fullName>
    </recommendedName>
</protein>
<evidence type="ECO:0000313" key="1">
    <source>
        <dbReference type="EMBL" id="MDD2180728.1"/>
    </source>
</evidence>
<dbReference type="Proteomes" id="UP001148932">
    <property type="component" value="Unassembled WGS sequence"/>
</dbReference>
<dbReference type="EMBL" id="JAPCKI010000033">
    <property type="protein sequence ID" value="MDD2180728.1"/>
    <property type="molecule type" value="Genomic_DNA"/>
</dbReference>
<evidence type="ECO:0008006" key="3">
    <source>
        <dbReference type="Google" id="ProtNLM"/>
    </source>
</evidence>
<comment type="caution">
    <text evidence="1">The sequence shown here is derived from an EMBL/GenBank/DDBJ whole genome shotgun (WGS) entry which is preliminary data.</text>
</comment>
<reference evidence="1" key="1">
    <citation type="submission" date="2022-10" db="EMBL/GenBank/DDBJ databases">
        <title>Description of microaerobic benzene degrading bacteria.</title>
        <authorList>
            <person name="Bedics A."/>
            <person name="Tancsics A."/>
            <person name="Banerjee S."/>
        </authorList>
    </citation>
    <scope>NUCLEOTIDE SEQUENCE</scope>
    <source>
        <strain evidence="1">D2M1</strain>
    </source>
</reference>
<keyword evidence="2" id="KW-1185">Reference proteome</keyword>
<proteinExistence type="predicted"/>
<accession>A0ABT5S6C5</accession>